<name>A0AAE1HJC0_9NEOP</name>
<sequence length="548" mass="61009">DGPPDEDSQQQPLVDVLPVLQSSLTGFQGSANEAVEKCSRQQPEVAKTAPQALPLKALYLQNDVKFQHAETSGVSSCQDFAQHQEKDVIFSESQSMSGLNVKDVAPSLKVHQSDLSLREYQSKSHQPEEPEKQVEASFDFSSAYKCETNHPEQELLDLILLLTSEEDSNSLNIETNYETPSNDPNETLKIGSQPLYSGAPISLHDSLVAILTFCLSFKLTGVGLQALLQLISLHLPLQTIFKKSTEFFKNYFSYLQGHNEYEYYCSMCFQKLPSNEKCTKCKKGKVCCLVKLSLIQQLQTLLKRKGFWSSLQFFKFHPGGSYSDVYDGTVYQDLWKSGVLGNGDTLTFQWYTDGASLYTSSSTSVWPLYLTINELPFVERYKKENLLVPAIWVGPVKPPGSLLVSAIFPDMKLLSSGVDFEVDCEENKKLKGIVICGTGDTPGRSLMLNLVQFNGAHSCQECEDEGEPRFNCPGVRLYPFKPIANLVPRTLEKMLQYAKRGTEEIACFGVRGPSGLSKIMPNFLIGTAIDSMHQLYGGVTRKITALLL</sequence>
<reference evidence="1" key="1">
    <citation type="submission" date="2021-07" db="EMBL/GenBank/DDBJ databases">
        <authorList>
            <person name="Catto M.A."/>
            <person name="Jacobson A."/>
            <person name="Kennedy G."/>
            <person name="Labadie P."/>
            <person name="Hunt B.G."/>
            <person name="Srinivasan R."/>
        </authorList>
    </citation>
    <scope>NUCLEOTIDE SEQUENCE</scope>
    <source>
        <strain evidence="1">PL_HMW_Pooled</strain>
        <tissue evidence="1">Head</tissue>
    </source>
</reference>
<accession>A0AAE1HJC0</accession>
<proteinExistence type="predicted"/>
<evidence type="ECO:0000313" key="1">
    <source>
        <dbReference type="EMBL" id="KAK3922347.1"/>
    </source>
</evidence>
<dbReference type="AlphaFoldDB" id="A0AAE1HJC0"/>
<protein>
    <submittedName>
        <fullName evidence="1">Procathepsin L</fullName>
    </submittedName>
</protein>
<comment type="caution">
    <text evidence="1">The sequence shown here is derived from an EMBL/GenBank/DDBJ whole genome shotgun (WGS) entry which is preliminary data.</text>
</comment>
<reference evidence="1" key="2">
    <citation type="journal article" date="2023" name="BMC Genomics">
        <title>Pest status, molecular evolution, and epigenetic factors derived from the genome assembly of Frankliniella fusca, a thysanopteran phytovirus vector.</title>
        <authorList>
            <person name="Catto M.A."/>
            <person name="Labadie P.E."/>
            <person name="Jacobson A.L."/>
            <person name="Kennedy G.G."/>
            <person name="Srinivasan R."/>
            <person name="Hunt B.G."/>
        </authorList>
    </citation>
    <scope>NUCLEOTIDE SEQUENCE</scope>
    <source>
        <strain evidence="1">PL_HMW_Pooled</strain>
    </source>
</reference>
<dbReference type="Proteomes" id="UP001219518">
    <property type="component" value="Unassembled WGS sequence"/>
</dbReference>
<feature type="non-terminal residue" evidence="1">
    <location>
        <position position="1"/>
    </location>
</feature>
<organism evidence="1 2">
    <name type="scientific">Frankliniella fusca</name>
    <dbReference type="NCBI Taxonomy" id="407009"/>
    <lineage>
        <taxon>Eukaryota</taxon>
        <taxon>Metazoa</taxon>
        <taxon>Ecdysozoa</taxon>
        <taxon>Arthropoda</taxon>
        <taxon>Hexapoda</taxon>
        <taxon>Insecta</taxon>
        <taxon>Pterygota</taxon>
        <taxon>Neoptera</taxon>
        <taxon>Paraneoptera</taxon>
        <taxon>Thysanoptera</taxon>
        <taxon>Terebrantia</taxon>
        <taxon>Thripoidea</taxon>
        <taxon>Thripidae</taxon>
        <taxon>Frankliniella</taxon>
    </lineage>
</organism>
<gene>
    <name evidence="1" type="ORF">KUF71_011816</name>
</gene>
<dbReference type="EMBL" id="JAHWGI010001089">
    <property type="protein sequence ID" value="KAK3922347.1"/>
    <property type="molecule type" value="Genomic_DNA"/>
</dbReference>
<evidence type="ECO:0000313" key="2">
    <source>
        <dbReference type="Proteomes" id="UP001219518"/>
    </source>
</evidence>
<keyword evidence="2" id="KW-1185">Reference proteome</keyword>